<sequence length="234" mass="27102">FWLGNSKGLYTTASGYRWCLGNLEGYSPVWKKIWKLSLPEKLRFFMWKANKEALATNHKRFICKLATSFACSRCSQGEETRVHALRDCPQTKAIWLRLGYGLDFRFSNDCPTNRSMAAIQYIIKHSDRLSIISTLWCLWKWRNSTILAGKAWSIHKVIMLIRRTTTEFKIFQGKNLLARVHTWTPPVDDEIKLNVDGSWIRPDSIGGGGVIREARGELVARFFPILWTWKCIKG</sequence>
<organism evidence="2 3">
    <name type="scientific">Cajanus cajan</name>
    <name type="common">Pigeon pea</name>
    <name type="synonym">Cajanus indicus</name>
    <dbReference type="NCBI Taxonomy" id="3821"/>
    <lineage>
        <taxon>Eukaryota</taxon>
        <taxon>Viridiplantae</taxon>
        <taxon>Streptophyta</taxon>
        <taxon>Embryophyta</taxon>
        <taxon>Tracheophyta</taxon>
        <taxon>Spermatophyta</taxon>
        <taxon>Magnoliopsida</taxon>
        <taxon>eudicotyledons</taxon>
        <taxon>Gunneridae</taxon>
        <taxon>Pentapetalae</taxon>
        <taxon>rosids</taxon>
        <taxon>fabids</taxon>
        <taxon>Fabales</taxon>
        <taxon>Fabaceae</taxon>
        <taxon>Papilionoideae</taxon>
        <taxon>50 kb inversion clade</taxon>
        <taxon>NPAAA clade</taxon>
        <taxon>indigoferoid/millettioid clade</taxon>
        <taxon>Phaseoleae</taxon>
        <taxon>Cajanus</taxon>
    </lineage>
</organism>
<feature type="domain" description="Reverse transcriptase zinc-binding" evidence="1">
    <location>
        <begin position="10"/>
        <end position="95"/>
    </location>
</feature>
<keyword evidence="3" id="KW-1185">Reference proteome</keyword>
<feature type="non-terminal residue" evidence="2">
    <location>
        <position position="1"/>
    </location>
</feature>
<evidence type="ECO:0000259" key="1">
    <source>
        <dbReference type="Pfam" id="PF13966"/>
    </source>
</evidence>
<dbReference type="AlphaFoldDB" id="A0A151RQH6"/>
<proteinExistence type="predicted"/>
<reference evidence="2" key="1">
    <citation type="journal article" date="2012" name="Nat. Biotechnol.">
        <title>Draft genome sequence of pigeonpea (Cajanus cajan), an orphan legume crop of resource-poor farmers.</title>
        <authorList>
            <person name="Varshney R.K."/>
            <person name="Chen W."/>
            <person name="Li Y."/>
            <person name="Bharti A.K."/>
            <person name="Saxena R.K."/>
            <person name="Schlueter J.A."/>
            <person name="Donoghue M.T."/>
            <person name="Azam S."/>
            <person name="Fan G."/>
            <person name="Whaley A.M."/>
            <person name="Farmer A.D."/>
            <person name="Sheridan J."/>
            <person name="Iwata A."/>
            <person name="Tuteja R."/>
            <person name="Penmetsa R.V."/>
            <person name="Wu W."/>
            <person name="Upadhyaya H.D."/>
            <person name="Yang S.P."/>
            <person name="Shah T."/>
            <person name="Saxena K.B."/>
            <person name="Michael T."/>
            <person name="McCombie W.R."/>
            <person name="Yang B."/>
            <person name="Zhang G."/>
            <person name="Yang H."/>
            <person name="Wang J."/>
            <person name="Spillane C."/>
            <person name="Cook D.R."/>
            <person name="May G.D."/>
            <person name="Xu X."/>
            <person name="Jackson S.A."/>
        </authorList>
    </citation>
    <scope>NUCLEOTIDE SEQUENCE [LARGE SCALE GENOMIC DNA]</scope>
</reference>
<dbReference type="Pfam" id="PF13966">
    <property type="entry name" value="zf-RVT"/>
    <property type="match status" value="1"/>
</dbReference>
<dbReference type="Proteomes" id="UP000075243">
    <property type="component" value="Unassembled WGS sequence"/>
</dbReference>
<dbReference type="OMA" id="ICKISVI"/>
<dbReference type="Gramene" id="C.cajan_30605.t">
    <property type="protein sequence ID" value="C.cajan_30605.t.cds1"/>
    <property type="gene ID" value="C.cajan_30605"/>
</dbReference>
<evidence type="ECO:0000313" key="3">
    <source>
        <dbReference type="Proteomes" id="UP000075243"/>
    </source>
</evidence>
<evidence type="ECO:0000313" key="2">
    <source>
        <dbReference type="EMBL" id="KYP44793.1"/>
    </source>
</evidence>
<gene>
    <name evidence="2" type="ORF">KK1_033712</name>
</gene>
<protein>
    <submittedName>
        <fullName evidence="2">Ribonuclease H protein At1g65750 family</fullName>
    </submittedName>
</protein>
<dbReference type="InterPro" id="IPR026960">
    <property type="entry name" value="RVT-Znf"/>
</dbReference>
<name>A0A151RQH6_CAJCA</name>
<accession>A0A151RQH6</accession>
<dbReference type="EMBL" id="KQ483613">
    <property type="protein sequence ID" value="KYP44793.1"/>
    <property type="molecule type" value="Genomic_DNA"/>
</dbReference>